<dbReference type="GO" id="GO:0002926">
    <property type="term" value="P:tRNA wobble base 5-methoxycarbonylmethyl-2-thiouridinylation"/>
    <property type="evidence" value="ECO:0007669"/>
    <property type="project" value="TreeGrafter"/>
</dbReference>
<dbReference type="InterPro" id="IPR006638">
    <property type="entry name" value="Elp3/MiaA/NifB-like_rSAM"/>
</dbReference>
<dbReference type="OrthoDB" id="9815044at2"/>
<accession>A0A833MA32</accession>
<dbReference type="SFLD" id="SFLDG01086">
    <property type="entry name" value="elongater_protein-like"/>
    <property type="match status" value="1"/>
</dbReference>
<evidence type="ECO:0000256" key="1">
    <source>
        <dbReference type="ARBA" id="ARBA00001966"/>
    </source>
</evidence>
<dbReference type="PANTHER" id="PTHR11135">
    <property type="entry name" value="HISTONE ACETYLTRANSFERASE-RELATED"/>
    <property type="match status" value="1"/>
</dbReference>
<keyword evidence="5" id="KW-0408">Iron</keyword>
<dbReference type="SFLD" id="SFLDS00029">
    <property type="entry name" value="Radical_SAM"/>
    <property type="match status" value="1"/>
</dbReference>
<evidence type="ECO:0000256" key="6">
    <source>
        <dbReference type="ARBA" id="ARBA00023014"/>
    </source>
</evidence>
<sequence>MSMNKSIIPIFIPHVGCPHDCSFCNQKRIAGERREVSGKELSETIDTYLSTITNDKASIEVAFYGGSFTGLPLDNQRELLMPAYRAKEAGKIDDIRLSTRPDYINDKVLSEIYKLGVSTIELGVQSTNDEVLIKNLRGHSSQDVEMAVNLIKAYNIQLGLQMMIGLLGDTPETIAETVKDFIKWRPNFVRIYPTIVIKDTHLEELYNLGIYKPMDLEEVISIGKDALLAFNTANIPVIRMGLQSTEEITYGVGIVAGPYHPAYRELVETEIFRDKIQREFDKEDIKNSQEIVIYCNKRDPSKVAGYKKSNKDYFTHKYKLKSLKIKITDQLMEGELVVKNDSDN</sequence>
<dbReference type="Pfam" id="PF04055">
    <property type="entry name" value="Radical_SAM"/>
    <property type="match status" value="1"/>
</dbReference>
<dbReference type="GO" id="GO:0005737">
    <property type="term" value="C:cytoplasm"/>
    <property type="evidence" value="ECO:0007669"/>
    <property type="project" value="TreeGrafter"/>
</dbReference>
<dbReference type="EMBL" id="WBZB01000013">
    <property type="protein sequence ID" value="KAB3531415.1"/>
    <property type="molecule type" value="Genomic_DNA"/>
</dbReference>
<dbReference type="GO" id="GO:0051539">
    <property type="term" value="F:4 iron, 4 sulfur cluster binding"/>
    <property type="evidence" value="ECO:0007669"/>
    <property type="project" value="UniProtKB-KW"/>
</dbReference>
<evidence type="ECO:0000259" key="7">
    <source>
        <dbReference type="PROSITE" id="PS51918"/>
    </source>
</evidence>
<dbReference type="PROSITE" id="PS51918">
    <property type="entry name" value="RADICAL_SAM"/>
    <property type="match status" value="1"/>
</dbReference>
<dbReference type="InterPro" id="IPR039661">
    <property type="entry name" value="ELP3"/>
</dbReference>
<evidence type="ECO:0000313" key="9">
    <source>
        <dbReference type="Proteomes" id="UP000465601"/>
    </source>
</evidence>
<dbReference type="InterPro" id="IPR058240">
    <property type="entry name" value="rSAM_sf"/>
</dbReference>
<dbReference type="Proteomes" id="UP000465601">
    <property type="component" value="Unassembled WGS sequence"/>
</dbReference>
<evidence type="ECO:0000256" key="4">
    <source>
        <dbReference type="ARBA" id="ARBA00022723"/>
    </source>
</evidence>
<gene>
    <name evidence="8" type="ORF">F8153_04345</name>
</gene>
<keyword evidence="2" id="KW-0004">4Fe-4S</keyword>
<dbReference type="InterPro" id="IPR023404">
    <property type="entry name" value="rSAM_horseshoe"/>
</dbReference>
<evidence type="ECO:0000256" key="2">
    <source>
        <dbReference type="ARBA" id="ARBA00022485"/>
    </source>
</evidence>
<comment type="cofactor">
    <cofactor evidence="1">
        <name>[4Fe-4S] cluster</name>
        <dbReference type="ChEBI" id="CHEBI:49883"/>
    </cofactor>
</comment>
<keyword evidence="4" id="KW-0479">Metal-binding</keyword>
<dbReference type="GO" id="GO:0003824">
    <property type="term" value="F:catalytic activity"/>
    <property type="evidence" value="ECO:0007669"/>
    <property type="project" value="InterPro"/>
</dbReference>
<keyword evidence="3" id="KW-0949">S-adenosyl-L-methionine</keyword>
<feature type="domain" description="Radical SAM core" evidence="7">
    <location>
        <begin position="3"/>
        <end position="229"/>
    </location>
</feature>
<dbReference type="SUPFAM" id="SSF102114">
    <property type="entry name" value="Radical SAM enzymes"/>
    <property type="match status" value="1"/>
</dbReference>
<protein>
    <submittedName>
        <fullName evidence="8">Radical SAM protein</fullName>
    </submittedName>
</protein>
<dbReference type="PANTHER" id="PTHR11135:SF0">
    <property type="entry name" value="ELONGATOR COMPLEX PROTEIN 3"/>
    <property type="match status" value="1"/>
</dbReference>
<dbReference type="Gene3D" id="3.80.30.20">
    <property type="entry name" value="tm_1862 like domain"/>
    <property type="match status" value="1"/>
</dbReference>
<organism evidence="8 9">
    <name type="scientific">Alkaliphilus serpentinus</name>
    <dbReference type="NCBI Taxonomy" id="1482731"/>
    <lineage>
        <taxon>Bacteria</taxon>
        <taxon>Bacillati</taxon>
        <taxon>Bacillota</taxon>
        <taxon>Clostridia</taxon>
        <taxon>Peptostreptococcales</taxon>
        <taxon>Natronincolaceae</taxon>
        <taxon>Alkaliphilus</taxon>
    </lineage>
</organism>
<evidence type="ECO:0000256" key="5">
    <source>
        <dbReference type="ARBA" id="ARBA00023004"/>
    </source>
</evidence>
<dbReference type="InterPro" id="IPR007197">
    <property type="entry name" value="rSAM"/>
</dbReference>
<evidence type="ECO:0000313" key="8">
    <source>
        <dbReference type="EMBL" id="KAB3531415.1"/>
    </source>
</evidence>
<dbReference type="SMART" id="SM00729">
    <property type="entry name" value="Elp3"/>
    <property type="match status" value="1"/>
</dbReference>
<comment type="caution">
    <text evidence="8">The sequence shown here is derived from an EMBL/GenBank/DDBJ whole genome shotgun (WGS) entry which is preliminary data.</text>
</comment>
<proteinExistence type="predicted"/>
<keyword evidence="9" id="KW-1185">Reference proteome</keyword>
<dbReference type="Pfam" id="PF16199">
    <property type="entry name" value="Radical_SAM_C"/>
    <property type="match status" value="1"/>
</dbReference>
<dbReference type="CDD" id="cd01335">
    <property type="entry name" value="Radical_SAM"/>
    <property type="match status" value="1"/>
</dbReference>
<name>A0A833MA32_9FIRM</name>
<reference evidence="8 9" key="1">
    <citation type="submission" date="2019-10" db="EMBL/GenBank/DDBJ databases">
        <title>Alkaliphilus serpentinus sp. nov. and Alkaliphilus pronyensis sp. nov., two novel anaerobic alkaliphilic species isolated from the serpentinized-hosted hydrothermal field of the Prony Bay (New Caledonia).</title>
        <authorList>
            <person name="Postec A."/>
        </authorList>
    </citation>
    <scope>NUCLEOTIDE SEQUENCE [LARGE SCALE GENOMIC DNA]</scope>
    <source>
        <strain evidence="8 9">LacT</strain>
    </source>
</reference>
<dbReference type="SFLD" id="SFLDG01082">
    <property type="entry name" value="B12-binding_domain_containing"/>
    <property type="match status" value="1"/>
</dbReference>
<keyword evidence="6" id="KW-0411">Iron-sulfur</keyword>
<evidence type="ECO:0000256" key="3">
    <source>
        <dbReference type="ARBA" id="ARBA00022691"/>
    </source>
</evidence>
<dbReference type="GO" id="GO:0046872">
    <property type="term" value="F:metal ion binding"/>
    <property type="evidence" value="ECO:0007669"/>
    <property type="project" value="UniProtKB-KW"/>
</dbReference>
<dbReference type="InterPro" id="IPR032432">
    <property type="entry name" value="Radical_SAM_C"/>
</dbReference>
<dbReference type="AlphaFoldDB" id="A0A833MA32"/>